<reference evidence="4 5" key="1">
    <citation type="journal article" date="2024" name="Science">
        <title>Giant polyketide synthase enzymes in the biosynthesis of giant marine polyether toxins.</title>
        <authorList>
            <person name="Fallon T.R."/>
            <person name="Shende V.V."/>
            <person name="Wierzbicki I.H."/>
            <person name="Pendleton A.L."/>
            <person name="Watervoot N.F."/>
            <person name="Auber R.P."/>
            <person name="Gonzalez D.J."/>
            <person name="Wisecaver J.H."/>
            <person name="Moore B.S."/>
        </authorList>
    </citation>
    <scope>NUCLEOTIDE SEQUENCE [LARGE SCALE GENOMIC DNA]</scope>
    <source>
        <strain evidence="4 5">12B1</strain>
    </source>
</reference>
<dbReference type="Gene3D" id="2.30.29.30">
    <property type="entry name" value="Pleckstrin-homology domain (PH domain)/Phosphotyrosine-binding domain (PTB)"/>
    <property type="match status" value="1"/>
</dbReference>
<comment type="caution">
    <text evidence="4">The sequence shown here is derived from an EMBL/GenBank/DDBJ whole genome shotgun (WGS) entry which is preliminary data.</text>
</comment>
<name>A0AB34IZS1_PRYPA</name>
<dbReference type="Proteomes" id="UP001515480">
    <property type="component" value="Unassembled WGS sequence"/>
</dbReference>
<feature type="transmembrane region" description="Helical" evidence="2">
    <location>
        <begin position="67"/>
        <end position="90"/>
    </location>
</feature>
<feature type="region of interest" description="Disordered" evidence="1">
    <location>
        <begin position="282"/>
        <end position="320"/>
    </location>
</feature>
<keyword evidence="2" id="KW-0472">Membrane</keyword>
<keyword evidence="5" id="KW-1185">Reference proteome</keyword>
<dbReference type="PROSITE" id="PS50003">
    <property type="entry name" value="PH_DOMAIN"/>
    <property type="match status" value="1"/>
</dbReference>
<dbReference type="InterPro" id="IPR001849">
    <property type="entry name" value="PH_domain"/>
</dbReference>
<evidence type="ECO:0000259" key="3">
    <source>
        <dbReference type="PROSITE" id="PS50003"/>
    </source>
</evidence>
<feature type="transmembrane region" description="Helical" evidence="2">
    <location>
        <begin position="32"/>
        <end position="55"/>
    </location>
</feature>
<sequence>MLEADKRSFLATMQKQSLDIRQKELSFYLERYANLSNLASIIAGFAFAGLATTRIPKGTNALLAGSYWVAGSMCMTTASYVVVVAAFAAVSGHRLALQAYATPLHAQGNAAGAAKQAVQILESQRQSIFVVFLASFLLQPVSAVMISIIRVGGQAWPVFIVFTVYLWKLRERWVEISADFDIPRSALVTGNVVFQRRRSLHILDLESLRCQASAACACGNRQQPLEGRPSTTALDETNPDVGPRSSSASASSVPFTSRLRSAFSTKSRRDNFQPLHELGAEAGHEDEDEEEERGPLDVPPAESAATTEIDTSLLKPTSADDADVTDDSTIFAGFLFKRGLRSLSREPGYKRRFFVLQPGRLWYYRSWEDHELHQRPINALRPIMLENYVVRKTSPLSLKLVPKAGLGNHKRVWELRAANAVELEAWAHTLAVEADQEKAEDAVGLDASQKR</sequence>
<dbReference type="SUPFAM" id="SSF50729">
    <property type="entry name" value="PH domain-like"/>
    <property type="match status" value="1"/>
</dbReference>
<evidence type="ECO:0000313" key="5">
    <source>
        <dbReference type="Proteomes" id="UP001515480"/>
    </source>
</evidence>
<evidence type="ECO:0000256" key="1">
    <source>
        <dbReference type="SAM" id="MobiDB-lite"/>
    </source>
</evidence>
<evidence type="ECO:0000256" key="2">
    <source>
        <dbReference type="SAM" id="Phobius"/>
    </source>
</evidence>
<dbReference type="EMBL" id="JBGBPQ010000015">
    <property type="protein sequence ID" value="KAL1510609.1"/>
    <property type="molecule type" value="Genomic_DNA"/>
</dbReference>
<feature type="region of interest" description="Disordered" evidence="1">
    <location>
        <begin position="221"/>
        <end position="253"/>
    </location>
</feature>
<evidence type="ECO:0000313" key="4">
    <source>
        <dbReference type="EMBL" id="KAL1510609.1"/>
    </source>
</evidence>
<dbReference type="InterPro" id="IPR011993">
    <property type="entry name" value="PH-like_dom_sf"/>
</dbReference>
<accession>A0AB34IZS1</accession>
<organism evidence="4 5">
    <name type="scientific">Prymnesium parvum</name>
    <name type="common">Toxic golden alga</name>
    <dbReference type="NCBI Taxonomy" id="97485"/>
    <lineage>
        <taxon>Eukaryota</taxon>
        <taxon>Haptista</taxon>
        <taxon>Haptophyta</taxon>
        <taxon>Prymnesiophyceae</taxon>
        <taxon>Prymnesiales</taxon>
        <taxon>Prymnesiaceae</taxon>
        <taxon>Prymnesium</taxon>
    </lineage>
</organism>
<proteinExistence type="predicted"/>
<gene>
    <name evidence="4" type="ORF">AB1Y20_006910</name>
</gene>
<dbReference type="Pfam" id="PF00169">
    <property type="entry name" value="PH"/>
    <property type="match status" value="1"/>
</dbReference>
<keyword evidence="2" id="KW-1133">Transmembrane helix</keyword>
<feature type="domain" description="PH" evidence="3">
    <location>
        <begin position="328"/>
        <end position="435"/>
    </location>
</feature>
<dbReference type="AlphaFoldDB" id="A0AB34IZS1"/>
<feature type="transmembrane region" description="Helical" evidence="2">
    <location>
        <begin position="128"/>
        <end position="149"/>
    </location>
</feature>
<protein>
    <recommendedName>
        <fullName evidence="3">PH domain-containing protein</fullName>
    </recommendedName>
</protein>
<keyword evidence="2" id="KW-0812">Transmembrane</keyword>
<dbReference type="SMART" id="SM00233">
    <property type="entry name" value="PH"/>
    <property type="match status" value="1"/>
</dbReference>